<keyword evidence="4" id="KW-1185">Reference proteome</keyword>
<organism evidence="3 4">
    <name type="scientific">Streptomyces nanshensis</name>
    <dbReference type="NCBI Taxonomy" id="518642"/>
    <lineage>
        <taxon>Bacteria</taxon>
        <taxon>Bacillati</taxon>
        <taxon>Actinomycetota</taxon>
        <taxon>Actinomycetes</taxon>
        <taxon>Kitasatosporales</taxon>
        <taxon>Streptomycetaceae</taxon>
        <taxon>Streptomyces</taxon>
    </lineage>
</organism>
<name>A0A1E7M0B9_9ACTN</name>
<evidence type="ECO:0000256" key="1">
    <source>
        <dbReference type="ARBA" id="ARBA00022737"/>
    </source>
</evidence>
<evidence type="ECO:0000313" key="4">
    <source>
        <dbReference type="Proteomes" id="UP000175971"/>
    </source>
</evidence>
<dbReference type="PATRIC" id="fig|518642.7.peg.5997"/>
<dbReference type="InterPro" id="IPR050708">
    <property type="entry name" value="T6SS_VgrG/RHS"/>
</dbReference>
<evidence type="ECO:0000313" key="3">
    <source>
        <dbReference type="EMBL" id="OEV21921.1"/>
    </source>
</evidence>
<dbReference type="Gene3D" id="2.180.10.10">
    <property type="entry name" value="RHS repeat-associated core"/>
    <property type="match status" value="1"/>
</dbReference>
<dbReference type="PANTHER" id="PTHR32305">
    <property type="match status" value="1"/>
</dbReference>
<dbReference type="PANTHER" id="PTHR32305:SF15">
    <property type="entry name" value="PROTEIN RHSA-RELATED"/>
    <property type="match status" value="1"/>
</dbReference>
<sequence>MTRGGNNHYYLTDALGSVVALADEAGTKVNTYGYSPRGVQRATTTEQVLQPYRFAGGYQDPTGLYHFAARYYDPNIGRFTTPDPSGLEKNPYLYAAGDPVNTIDPLGLLSFADSVGMVAGTLAGSVAVATVAVACAGAAGVGCIAAGAVTAALWGAGAGGAGAAIAGGTPAERENGALGGALAGLVGPLGSAVFR</sequence>
<reference evidence="3 4" key="1">
    <citation type="journal article" date="2016" name="Front. Microbiol.">
        <title>Comparative Genomics Analysis of Streptomyces Species Reveals Their Adaptation to the Marine Environment and Their Diversity at the Genomic Level.</title>
        <authorList>
            <person name="Tian X."/>
            <person name="Zhang Z."/>
            <person name="Yang T."/>
            <person name="Chen M."/>
            <person name="Li J."/>
            <person name="Chen F."/>
            <person name="Yang J."/>
            <person name="Li W."/>
            <person name="Zhang B."/>
            <person name="Zhang Z."/>
            <person name="Wu J."/>
            <person name="Zhang C."/>
            <person name="Long L."/>
            <person name="Xiao J."/>
        </authorList>
    </citation>
    <scope>NUCLEOTIDE SEQUENCE [LARGE SCALE GENOMIC DNA]</scope>
    <source>
        <strain evidence="3 4">SCSIO M10372</strain>
    </source>
</reference>
<dbReference type="InterPro" id="IPR056823">
    <property type="entry name" value="TEN-like_YD-shell"/>
</dbReference>
<dbReference type="Proteomes" id="UP000175971">
    <property type="component" value="Unassembled WGS sequence"/>
</dbReference>
<accession>A0A1E7M0B9</accession>
<gene>
    <name evidence="3" type="ORF">AN221_02925</name>
</gene>
<feature type="domain" description="Teneurin-like YD-shell" evidence="2">
    <location>
        <begin position="1"/>
        <end position="87"/>
    </location>
</feature>
<dbReference type="Pfam" id="PF25023">
    <property type="entry name" value="TEN_YD-shell"/>
    <property type="match status" value="1"/>
</dbReference>
<proteinExistence type="predicted"/>
<dbReference type="RefSeq" id="WP_070199627.1">
    <property type="nucleotide sequence ID" value="NZ_LJGZ01000005.1"/>
</dbReference>
<dbReference type="EMBL" id="LJGZ01000005">
    <property type="protein sequence ID" value="OEV21921.1"/>
    <property type="molecule type" value="Genomic_DNA"/>
</dbReference>
<comment type="caution">
    <text evidence="3">The sequence shown here is derived from an EMBL/GenBank/DDBJ whole genome shotgun (WGS) entry which is preliminary data.</text>
</comment>
<protein>
    <recommendedName>
        <fullName evidence="2">Teneurin-like YD-shell domain-containing protein</fullName>
    </recommendedName>
</protein>
<evidence type="ECO:0000259" key="2">
    <source>
        <dbReference type="Pfam" id="PF25023"/>
    </source>
</evidence>
<dbReference type="NCBIfam" id="TIGR03696">
    <property type="entry name" value="Rhs_assc_core"/>
    <property type="match status" value="1"/>
</dbReference>
<keyword evidence="1" id="KW-0677">Repeat</keyword>
<dbReference type="AlphaFoldDB" id="A0A1E7M0B9"/>
<dbReference type="InterPro" id="IPR022385">
    <property type="entry name" value="Rhs_assc_core"/>
</dbReference>